<feature type="domain" description="FAD/NAD(P)-binding" evidence="6">
    <location>
        <begin position="6"/>
        <end position="294"/>
    </location>
</feature>
<dbReference type="PANTHER" id="PTHR48105">
    <property type="entry name" value="THIOREDOXIN REDUCTASE 1-RELATED-RELATED"/>
    <property type="match status" value="1"/>
</dbReference>
<dbReference type="Proteomes" id="UP000176755">
    <property type="component" value="Unassembled WGS sequence"/>
</dbReference>
<evidence type="ECO:0000256" key="3">
    <source>
        <dbReference type="ARBA" id="ARBA00023002"/>
    </source>
</evidence>
<dbReference type="InterPro" id="IPR050097">
    <property type="entry name" value="Ferredoxin-NADP_redctase_2"/>
</dbReference>
<dbReference type="GO" id="GO:0016668">
    <property type="term" value="F:oxidoreductase activity, acting on a sulfur group of donors, NAD(P) as acceptor"/>
    <property type="evidence" value="ECO:0007669"/>
    <property type="project" value="UniProtKB-ARBA"/>
</dbReference>
<evidence type="ECO:0000256" key="1">
    <source>
        <dbReference type="ARBA" id="ARBA00022630"/>
    </source>
</evidence>
<gene>
    <name evidence="7" type="ORF">A2175_02635</name>
</gene>
<dbReference type="PROSITE" id="PS00573">
    <property type="entry name" value="PYRIDINE_REDOX_2"/>
    <property type="match status" value="1"/>
</dbReference>
<keyword evidence="2" id="KW-0274">FAD</keyword>
<evidence type="ECO:0000313" key="7">
    <source>
        <dbReference type="EMBL" id="OGZ18622.1"/>
    </source>
</evidence>
<dbReference type="EMBL" id="MHLY01000009">
    <property type="protein sequence ID" value="OGZ18622.1"/>
    <property type="molecule type" value="Genomic_DNA"/>
</dbReference>
<dbReference type="PRINTS" id="PR00368">
    <property type="entry name" value="FADPNR"/>
</dbReference>
<evidence type="ECO:0000256" key="5">
    <source>
        <dbReference type="ARBA" id="ARBA00023284"/>
    </source>
</evidence>
<dbReference type="STRING" id="1801663.A2175_02635"/>
<dbReference type="InterPro" id="IPR023753">
    <property type="entry name" value="FAD/NAD-binding_dom"/>
</dbReference>
<evidence type="ECO:0000256" key="2">
    <source>
        <dbReference type="ARBA" id="ARBA00022827"/>
    </source>
</evidence>
<evidence type="ECO:0000256" key="4">
    <source>
        <dbReference type="ARBA" id="ARBA00023157"/>
    </source>
</evidence>
<dbReference type="InterPro" id="IPR008255">
    <property type="entry name" value="Pyr_nucl-diS_OxRdtase_2_AS"/>
</dbReference>
<keyword evidence="1" id="KW-0285">Flavoprotein</keyword>
<keyword evidence="5" id="KW-0676">Redox-active center</keyword>
<dbReference type="Gene3D" id="3.50.50.60">
    <property type="entry name" value="FAD/NAD(P)-binding domain"/>
    <property type="match status" value="2"/>
</dbReference>
<accession>A0A1G2DZ17</accession>
<dbReference type="PRINTS" id="PR00469">
    <property type="entry name" value="PNDRDTASEII"/>
</dbReference>
<name>A0A1G2DZ17_9BACT</name>
<dbReference type="Pfam" id="PF07992">
    <property type="entry name" value="Pyr_redox_2"/>
    <property type="match status" value="1"/>
</dbReference>
<dbReference type="AlphaFoldDB" id="A0A1G2DZ17"/>
<evidence type="ECO:0000313" key="8">
    <source>
        <dbReference type="Proteomes" id="UP000176755"/>
    </source>
</evidence>
<keyword evidence="4" id="KW-1015">Disulfide bond</keyword>
<comment type="caution">
    <text evidence="7">The sequence shown here is derived from an EMBL/GenBank/DDBJ whole genome shotgun (WGS) entry which is preliminary data.</text>
</comment>
<keyword evidence="3" id="KW-0560">Oxidoreductase</keyword>
<reference evidence="7 8" key="1">
    <citation type="journal article" date="2016" name="Nat. Commun.">
        <title>Thousands of microbial genomes shed light on interconnected biogeochemical processes in an aquifer system.</title>
        <authorList>
            <person name="Anantharaman K."/>
            <person name="Brown C.T."/>
            <person name="Hug L.A."/>
            <person name="Sharon I."/>
            <person name="Castelle C.J."/>
            <person name="Probst A.J."/>
            <person name="Thomas B.C."/>
            <person name="Singh A."/>
            <person name="Wilkins M.J."/>
            <person name="Karaoz U."/>
            <person name="Brodie E.L."/>
            <person name="Williams K.H."/>
            <person name="Hubbard S.S."/>
            <person name="Banfield J.F."/>
        </authorList>
    </citation>
    <scope>NUCLEOTIDE SEQUENCE [LARGE SCALE GENOMIC DNA]</scope>
</reference>
<dbReference type="SUPFAM" id="SSF51905">
    <property type="entry name" value="FAD/NAD(P)-binding domain"/>
    <property type="match status" value="1"/>
</dbReference>
<evidence type="ECO:0000259" key="6">
    <source>
        <dbReference type="Pfam" id="PF07992"/>
    </source>
</evidence>
<sequence>MASEFYDLVIVGGGPAGITAGIYAARQRLKTLLITKTFAGQIARKAVAIENYPGFESTSGLDLMQKFETQLKKHKIDIEMNSVKEIRKNGKEFIILTATRKEFQARSIIIASGADPRPLEVPGEKEFIGKGVSYCVACDGPLYVGKKVVIIGGGNAGFEAAISLSHYVEKIYILEHGSEAKADKENQEKAGKTGKVEVITSAAIEKIEGENFVSKVLYQDLKSKETKALNVEGVFVEIGSQPATSFVKDLVDFNEKDEIVADPYTGKTKTPGLFAAGDVDNVPYKQVVIAAGEGAKAAIAASIYLQNSN</sequence>
<protein>
    <recommendedName>
        <fullName evidence="6">FAD/NAD(P)-binding domain-containing protein</fullName>
    </recommendedName>
</protein>
<organism evidence="7 8">
    <name type="scientific">Candidatus Nealsonbacteria bacterium RBG_13_42_11</name>
    <dbReference type="NCBI Taxonomy" id="1801663"/>
    <lineage>
        <taxon>Bacteria</taxon>
        <taxon>Candidatus Nealsoniibacteriota</taxon>
    </lineage>
</organism>
<dbReference type="InterPro" id="IPR036188">
    <property type="entry name" value="FAD/NAD-bd_sf"/>
</dbReference>
<proteinExistence type="predicted"/>